<evidence type="ECO:0000256" key="9">
    <source>
        <dbReference type="SAM" id="Coils"/>
    </source>
</evidence>
<feature type="transmembrane region" description="Helical" evidence="11">
    <location>
        <begin position="452"/>
        <end position="473"/>
    </location>
</feature>
<dbReference type="Pfam" id="PF06470">
    <property type="entry name" value="SMC_hinge"/>
    <property type="match status" value="1"/>
</dbReference>
<comment type="subcellular location">
    <subcellularLocation>
        <location evidence="1">Nucleus</location>
    </subcellularLocation>
</comment>
<dbReference type="GO" id="GO:0005634">
    <property type="term" value="C:nucleus"/>
    <property type="evidence" value="ECO:0007669"/>
    <property type="project" value="UniProtKB-SubCell"/>
</dbReference>
<sequence length="1771" mass="200275">MYQQFAVLAQQSNCVHYNIGMNVSDAKLLYAIGDSDYNQRMEIFHSKSLGIVVSWAGMNQSGINSLLQAADLFLEDADQELFPNVRPGAKMYSGFMNEYKRMADVTIKKIHEFQDKYDEDRVALTGLSFGSGIAALASLHVDANLKRGKLEHVVVFGLPRSGNQEWADSMDDVMGGRFYYVVNGYDLVARAPPRELGYQHPSGQIWINPSNSTHAKFYPGQENIHGANSEWGFSIPDHTGWYFNTHIASYWENCPARTAQPPQKEVMKMVGIAYLFPVCLSTFLTVLIIWLLCSIYWGSLYDMDEHTPNLNLSEQNYPTSNLLVEAVEPKQHYWAAIEIHPNVTRNFMRARREGDASWDPKSVMTMYYASARNAGGMSNLIVSPTQTLVRKATNQLSMNLTSQYMSDMGNNTAAMQALGRAPQTLVNPFEMLMDDLRPWTTNVGLAPTYVGMIYLVILSFQIVLATFSGRLAVQRYLHYRGLITLRLMTSFLVAIPISLMFSLINIPFDLPFDGNFSYGAGFMVYWMITYCGVCVFSLALESAITFLTPKFIGVFLVLFIISNVSVSNYPVEVSSSFYLYGYAMPFYNLRQAYLAIMFQVGELGPNGSGKSNLMDAISFVLGVRGAQLRSADLADLVYSSVTLRGDGTDVEDGGAPQRASVTAVLEEGHGTEHRFQRVVTSTGSSEYRYNGRVTTQASYNSKLEQLNILVKARNFLVFQGDVEAIAEQCSKDLSNVIDQISGSCTLKSEYEAARAAYQEAVEQSAGLVTRRKTLQMELRDARQHKEASDRFDILKMDLHHHMVQKVLWRLYHIHEIMEIHTDWIEAHAPRGEQAKKRMLEKEQLVAEARRQLGVLQQQMLDKEDERKQLLRSFEAKRPEKDRLLERAEHARKKVKQARSLFQQAERDYHAQQEALARLAADVELVEKSAAQAKKDQEAALAASVLQLSESDLKAYYDLRTQSHTRAVDERGEAERLEREGREKQSALDAANDRQAEVVTKLDRLAQQLVTLNEAAAALARQEPEKVQRWEDAKSRLAALRASKEKMGGREKELNDKLVTCYNKLLRMGQDQRLHQREARLRESLRSLQTIFPGVHGRLRDLVTPTQKKYELAMAMTLGRHADAVVVHHEKTAMECIEYLRNQRAGQATFVPLDTIQTKPINDRLRSLSPHARLAVDVMQYSPAVERAVHYACGNTMICDTFDVARHICYEKQQRVKAVTLEGTVIHKTGMITGGPSMQDTVQLWDEQEMVGAQRERDRCMAELKELQQQKYGLGDEDELVAEVTRAQSAVQAVRHERAEAERRRDDVQREADALRKQQGALAERVKALQGQCTHTREARAAVQRKIDAADDELFAPFCARIGVANVREYESNQLQLTQALDVTTQQHQRQLARLAHQRAFSEDQLKSTADRLAYIQASMDKENERLPSLEEQLAACDKAMAELRTSMDAAKASLAELREQHSQQSEVLAEKRKALAASTRDVEAHQREVAERSDEMSQLDAERTDLYRRCRLEALDLPLEVGDLAQVPLEEDTMLAMEPSQVRDYGLVVDFARLSDAERTDRGSGKGRELQDKIDAARDEMEQLAPSTHMGEKLTALERDLKACEREMDACRELVRDTRDEFQALKKKRSDLFLRAFHHIAERIDGVYKELTRSKAAPAGGVAYLTLDETDEPFRTGIRYHAMPPLKRFRDMDQLSGGEKTMAALALLFAIHTFQPAPFFVLDEVDAALDSHNVAQVSQYIRAHASEQFQFIVISLKSGTRRRVPQPRDAL</sequence>
<dbReference type="InterPro" id="IPR029058">
    <property type="entry name" value="AB_hydrolase_fold"/>
</dbReference>
<feature type="region of interest" description="Disordered" evidence="10">
    <location>
        <begin position="966"/>
        <end position="992"/>
    </location>
</feature>
<keyword evidence="11" id="KW-0472">Membrane</keyword>
<dbReference type="InterPro" id="IPR003395">
    <property type="entry name" value="RecF/RecN/SMC_N"/>
</dbReference>
<keyword evidence="11" id="KW-1133">Transmembrane helix</keyword>
<dbReference type="CDD" id="cd00741">
    <property type="entry name" value="Lipase"/>
    <property type="match status" value="1"/>
</dbReference>
<keyword evidence="6" id="KW-0131">Cell cycle</keyword>
<dbReference type="Pfam" id="PF12051">
    <property type="entry name" value="DUF3533"/>
    <property type="match status" value="1"/>
</dbReference>
<keyword evidence="11" id="KW-0812">Transmembrane</keyword>
<name>A0AAF0E4V9_9BASI</name>
<feature type="transmembrane region" description="Helical" evidence="11">
    <location>
        <begin position="516"/>
        <end position="539"/>
    </location>
</feature>
<comment type="catalytic activity">
    <reaction evidence="8">
        <text>a monoacylglycerol + H2O = glycerol + a fatty acid + H(+)</text>
        <dbReference type="Rhea" id="RHEA:15245"/>
        <dbReference type="ChEBI" id="CHEBI:15377"/>
        <dbReference type="ChEBI" id="CHEBI:15378"/>
        <dbReference type="ChEBI" id="CHEBI:17408"/>
        <dbReference type="ChEBI" id="CHEBI:17754"/>
        <dbReference type="ChEBI" id="CHEBI:28868"/>
    </reaction>
</comment>
<dbReference type="GO" id="GO:0003677">
    <property type="term" value="F:DNA binding"/>
    <property type="evidence" value="ECO:0007669"/>
    <property type="project" value="TreeGrafter"/>
</dbReference>
<dbReference type="GO" id="GO:0051301">
    <property type="term" value="P:cell division"/>
    <property type="evidence" value="ECO:0007669"/>
    <property type="project" value="UniProtKB-KW"/>
</dbReference>
<evidence type="ECO:0000256" key="6">
    <source>
        <dbReference type="ARBA" id="ARBA00023306"/>
    </source>
</evidence>
<evidence type="ECO:0000256" key="4">
    <source>
        <dbReference type="ARBA" id="ARBA00023054"/>
    </source>
</evidence>
<dbReference type="GO" id="GO:0007062">
    <property type="term" value="P:sister chromatid cohesion"/>
    <property type="evidence" value="ECO:0007669"/>
    <property type="project" value="TreeGrafter"/>
</dbReference>
<keyword evidence="14" id="KW-1185">Reference proteome</keyword>
<dbReference type="Gene3D" id="1.20.1060.20">
    <property type="match status" value="1"/>
</dbReference>
<reference evidence="13" key="1">
    <citation type="submission" date="2023-03" db="EMBL/GenBank/DDBJ databases">
        <title>Mating type loci evolution in Malassezia.</title>
        <authorList>
            <person name="Coelho M.A."/>
        </authorList>
    </citation>
    <scope>NUCLEOTIDE SEQUENCE</scope>
    <source>
        <strain evidence="13">CBS 10434</strain>
    </source>
</reference>
<dbReference type="Pfam" id="PF02463">
    <property type="entry name" value="SMC_N"/>
    <property type="match status" value="1"/>
</dbReference>
<feature type="transmembrane region" description="Helical" evidence="11">
    <location>
        <begin position="272"/>
        <end position="297"/>
    </location>
</feature>
<feature type="transmembrane region" description="Helical" evidence="11">
    <location>
        <begin position="551"/>
        <end position="571"/>
    </location>
</feature>
<organism evidence="13 14">
    <name type="scientific">Malassezia caprae</name>
    <dbReference type="NCBI Taxonomy" id="1381934"/>
    <lineage>
        <taxon>Eukaryota</taxon>
        <taxon>Fungi</taxon>
        <taxon>Dikarya</taxon>
        <taxon>Basidiomycota</taxon>
        <taxon>Ustilaginomycotina</taxon>
        <taxon>Malasseziomycetes</taxon>
        <taxon>Malasseziales</taxon>
        <taxon>Malasseziaceae</taxon>
        <taxon>Malassezia</taxon>
    </lineage>
</organism>
<evidence type="ECO:0000256" key="5">
    <source>
        <dbReference type="ARBA" id="ARBA00023242"/>
    </source>
</evidence>
<dbReference type="SMART" id="SM00968">
    <property type="entry name" value="SMC_hinge"/>
    <property type="match status" value="1"/>
</dbReference>
<keyword evidence="5" id="KW-0539">Nucleus</keyword>
<evidence type="ECO:0000256" key="7">
    <source>
        <dbReference type="ARBA" id="ARBA00047591"/>
    </source>
</evidence>
<dbReference type="Proteomes" id="UP001220961">
    <property type="component" value="Chromosome 2"/>
</dbReference>
<dbReference type="SUPFAM" id="SSF52540">
    <property type="entry name" value="P-loop containing nucleoside triphosphate hydrolases"/>
    <property type="match status" value="1"/>
</dbReference>
<evidence type="ECO:0000256" key="3">
    <source>
        <dbReference type="ARBA" id="ARBA00022776"/>
    </source>
</evidence>
<dbReference type="Pfam" id="PF01764">
    <property type="entry name" value="Lipase_3"/>
    <property type="match status" value="1"/>
</dbReference>
<evidence type="ECO:0000256" key="8">
    <source>
        <dbReference type="ARBA" id="ARBA00048461"/>
    </source>
</evidence>
<dbReference type="Gene3D" id="3.30.70.1620">
    <property type="match status" value="1"/>
</dbReference>
<feature type="domain" description="SMC hinge" evidence="12">
    <location>
        <begin position="1092"/>
        <end position="1208"/>
    </location>
</feature>
<dbReference type="InterPro" id="IPR027417">
    <property type="entry name" value="P-loop_NTPase"/>
</dbReference>
<evidence type="ECO:0000256" key="10">
    <source>
        <dbReference type="SAM" id="MobiDB-lite"/>
    </source>
</evidence>
<feature type="coiled-coil region" evidence="9">
    <location>
        <begin position="1249"/>
        <end position="1324"/>
    </location>
</feature>
<dbReference type="InterPro" id="IPR010935">
    <property type="entry name" value="SMC_hinge"/>
</dbReference>
<dbReference type="GO" id="GO:0008278">
    <property type="term" value="C:cohesin complex"/>
    <property type="evidence" value="ECO:0007669"/>
    <property type="project" value="TreeGrafter"/>
</dbReference>
<evidence type="ECO:0000259" key="12">
    <source>
        <dbReference type="SMART" id="SM00968"/>
    </source>
</evidence>
<evidence type="ECO:0000313" key="13">
    <source>
        <dbReference type="EMBL" id="WFD18853.1"/>
    </source>
</evidence>
<evidence type="ECO:0000256" key="2">
    <source>
        <dbReference type="ARBA" id="ARBA00022618"/>
    </source>
</evidence>
<evidence type="ECO:0000256" key="11">
    <source>
        <dbReference type="SAM" id="Phobius"/>
    </source>
</evidence>
<evidence type="ECO:0000313" key="14">
    <source>
        <dbReference type="Proteomes" id="UP001220961"/>
    </source>
</evidence>
<dbReference type="SUPFAM" id="SSF53474">
    <property type="entry name" value="alpha/beta-Hydrolases"/>
    <property type="match status" value="1"/>
</dbReference>
<feature type="coiled-coil region" evidence="9">
    <location>
        <begin position="831"/>
        <end position="935"/>
    </location>
</feature>
<feature type="coiled-coil region" evidence="9">
    <location>
        <begin position="1594"/>
        <end position="1628"/>
    </location>
</feature>
<proteinExistence type="predicted"/>
<dbReference type="EMBL" id="CP119909">
    <property type="protein sequence ID" value="WFD18853.1"/>
    <property type="molecule type" value="Genomic_DNA"/>
</dbReference>
<accession>A0AAF0E4V9</accession>
<dbReference type="InterPro" id="IPR002921">
    <property type="entry name" value="Fungal_lipase-type"/>
</dbReference>
<protein>
    <submittedName>
        <fullName evidence="13">Structural maintenance of chromosomes protein 1</fullName>
    </submittedName>
</protein>
<evidence type="ECO:0000256" key="1">
    <source>
        <dbReference type="ARBA" id="ARBA00004123"/>
    </source>
</evidence>
<dbReference type="GO" id="GO:0005524">
    <property type="term" value="F:ATP binding"/>
    <property type="evidence" value="ECO:0007669"/>
    <property type="project" value="InterPro"/>
</dbReference>
<keyword evidence="3" id="KW-0498">Mitosis</keyword>
<feature type="transmembrane region" description="Helical" evidence="11">
    <location>
        <begin position="485"/>
        <end position="504"/>
    </location>
</feature>
<dbReference type="Gene3D" id="3.40.50.1820">
    <property type="entry name" value="alpha/beta hydrolase"/>
    <property type="match status" value="1"/>
</dbReference>
<dbReference type="SUPFAM" id="SSF75553">
    <property type="entry name" value="Smc hinge domain"/>
    <property type="match status" value="1"/>
</dbReference>
<keyword evidence="2" id="KW-0132">Cell division</keyword>
<dbReference type="Gene3D" id="3.40.50.300">
    <property type="entry name" value="P-loop containing nucleotide triphosphate hydrolases"/>
    <property type="match status" value="2"/>
</dbReference>
<keyword evidence="4 9" id="KW-0175">Coiled coil</keyword>
<dbReference type="GO" id="GO:0006629">
    <property type="term" value="P:lipid metabolic process"/>
    <property type="evidence" value="ECO:0007669"/>
    <property type="project" value="InterPro"/>
</dbReference>
<dbReference type="InterPro" id="IPR022703">
    <property type="entry name" value="DUF3533"/>
</dbReference>
<dbReference type="PANTHER" id="PTHR18937:SF12">
    <property type="entry name" value="STRUCTURAL MAINTENANCE OF CHROMOSOMES PROTEIN"/>
    <property type="match status" value="1"/>
</dbReference>
<feature type="coiled-coil region" evidence="9">
    <location>
        <begin position="1419"/>
        <end position="1502"/>
    </location>
</feature>
<gene>
    <name evidence="13" type="primary">SMC1</name>
    <name evidence="13" type="ORF">MCAP1_001065</name>
</gene>
<dbReference type="InterPro" id="IPR036277">
    <property type="entry name" value="SMC_hinge_sf"/>
</dbReference>
<dbReference type="PANTHER" id="PTHR18937">
    <property type="entry name" value="STRUCTURAL MAINTENANCE OF CHROMOSOMES SMC FAMILY MEMBER"/>
    <property type="match status" value="1"/>
</dbReference>
<comment type="catalytic activity">
    <reaction evidence="7">
        <text>a diacylglycerol + H2O = a monoacylglycerol + a fatty acid + H(+)</text>
        <dbReference type="Rhea" id="RHEA:32731"/>
        <dbReference type="ChEBI" id="CHEBI:15377"/>
        <dbReference type="ChEBI" id="CHEBI:15378"/>
        <dbReference type="ChEBI" id="CHEBI:17408"/>
        <dbReference type="ChEBI" id="CHEBI:18035"/>
        <dbReference type="ChEBI" id="CHEBI:28868"/>
    </reaction>
</comment>